<comment type="caution">
    <text evidence="1">The sequence shown here is derived from an EMBL/GenBank/DDBJ whole genome shotgun (WGS) entry which is preliminary data.</text>
</comment>
<protein>
    <recommendedName>
        <fullName evidence="3">Polymerase nucleotidyl transferase domain-containing protein</fullName>
    </recommendedName>
</protein>
<dbReference type="EMBL" id="MDHJ01000001">
    <property type="protein sequence ID" value="OUE07985.1"/>
    <property type="molecule type" value="Genomic_DNA"/>
</dbReference>
<name>A0A251XR46_9MICO</name>
<evidence type="ECO:0008006" key="3">
    <source>
        <dbReference type="Google" id="ProtNLM"/>
    </source>
</evidence>
<proteinExistence type="predicted"/>
<dbReference type="CDD" id="cd05403">
    <property type="entry name" value="NT_KNTase_like"/>
    <property type="match status" value="1"/>
</dbReference>
<accession>A0A251XR46</accession>
<evidence type="ECO:0000313" key="2">
    <source>
        <dbReference type="Proteomes" id="UP000195106"/>
    </source>
</evidence>
<dbReference type="InterPro" id="IPR043519">
    <property type="entry name" value="NT_sf"/>
</dbReference>
<organism evidence="1 2">
    <name type="scientific">Clavibacter michiganensis</name>
    <dbReference type="NCBI Taxonomy" id="28447"/>
    <lineage>
        <taxon>Bacteria</taxon>
        <taxon>Bacillati</taxon>
        <taxon>Actinomycetota</taxon>
        <taxon>Actinomycetes</taxon>
        <taxon>Micrococcales</taxon>
        <taxon>Microbacteriaceae</taxon>
        <taxon>Clavibacter</taxon>
    </lineage>
</organism>
<sequence>MATTAQDAWRTTTILGMQLQHPLRTVTPTIDGDVLRVLARSDAWFTVARIRSLMGSGSPEGIRRVLRRLADQGVVDTQAAGKAVLHRLNREHLAAPAIVELANLDRGLHERIRNSLTAFRVAPRYAILFGSGARLTMRADSDLDLLLVREEPDSGEWSDDVADLAQRIHRWTGNDPRILDYGRDDIRGAASEEPLLRSIADEGVFMEGSASRFRREIGAA</sequence>
<evidence type="ECO:0000313" key="1">
    <source>
        <dbReference type="EMBL" id="OUE07985.1"/>
    </source>
</evidence>
<dbReference type="AlphaFoldDB" id="A0A251XR46"/>
<gene>
    <name evidence="1" type="ORF">CMsap09_03470</name>
</gene>
<dbReference type="Gene3D" id="3.30.460.10">
    <property type="entry name" value="Beta Polymerase, domain 2"/>
    <property type="match status" value="1"/>
</dbReference>
<dbReference type="Proteomes" id="UP000195106">
    <property type="component" value="Unassembled WGS sequence"/>
</dbReference>
<dbReference type="SUPFAM" id="SSF81301">
    <property type="entry name" value="Nucleotidyltransferase"/>
    <property type="match status" value="1"/>
</dbReference>
<reference evidence="1 2" key="1">
    <citation type="submission" date="2016-08" db="EMBL/GenBank/DDBJ databases">
        <title>Genome sequence of Clavibacter michiganensis spp. strain CASJ009.</title>
        <authorList>
            <person name="Thapa S.P."/>
            <person name="Coaker G."/>
        </authorList>
    </citation>
    <scope>NUCLEOTIDE SEQUENCE [LARGE SCALE GENOMIC DNA]</scope>
    <source>
        <strain evidence="1">CASJ009</strain>
    </source>
</reference>